<evidence type="ECO:0000313" key="1">
    <source>
        <dbReference type="EMBL" id="PNF18234.1"/>
    </source>
</evidence>
<dbReference type="EMBL" id="NEVH01022676">
    <property type="protein sequence ID" value="PNF18234.1"/>
    <property type="molecule type" value="Genomic_DNA"/>
</dbReference>
<dbReference type="OrthoDB" id="674948at2759"/>
<dbReference type="AlphaFoldDB" id="A0A2J7PPF8"/>
<dbReference type="InParanoid" id="A0A2J7PPF8"/>
<organism evidence="1 2">
    <name type="scientific">Cryptotermes secundus</name>
    <dbReference type="NCBI Taxonomy" id="105785"/>
    <lineage>
        <taxon>Eukaryota</taxon>
        <taxon>Metazoa</taxon>
        <taxon>Ecdysozoa</taxon>
        <taxon>Arthropoda</taxon>
        <taxon>Hexapoda</taxon>
        <taxon>Insecta</taxon>
        <taxon>Pterygota</taxon>
        <taxon>Neoptera</taxon>
        <taxon>Polyneoptera</taxon>
        <taxon>Dictyoptera</taxon>
        <taxon>Blattodea</taxon>
        <taxon>Blattoidea</taxon>
        <taxon>Termitoidae</taxon>
        <taxon>Kalotermitidae</taxon>
        <taxon>Cryptotermitinae</taxon>
        <taxon>Cryptotermes</taxon>
    </lineage>
</organism>
<keyword evidence="2" id="KW-1185">Reference proteome</keyword>
<sequence length="90" mass="10204">MAQLLRFNNLLVDDHDYEPPIKRSHIEETPEDITSSLLYAGKNYIIPPPDEIWPPPEPEDGHISNMLEKHLGEQMKVNISDSGGTRTVVL</sequence>
<accession>A0A2J7PPF8</accession>
<evidence type="ECO:0000313" key="2">
    <source>
        <dbReference type="Proteomes" id="UP000235965"/>
    </source>
</evidence>
<name>A0A2J7PPF8_9NEOP</name>
<comment type="caution">
    <text evidence="1">The sequence shown here is derived from an EMBL/GenBank/DDBJ whole genome shotgun (WGS) entry which is preliminary data.</text>
</comment>
<dbReference type="Proteomes" id="UP000235965">
    <property type="component" value="Unassembled WGS sequence"/>
</dbReference>
<proteinExistence type="predicted"/>
<dbReference type="STRING" id="105785.A0A2J7PPF8"/>
<reference evidence="1 2" key="1">
    <citation type="submission" date="2017-12" db="EMBL/GenBank/DDBJ databases">
        <title>Hemimetabolous genomes reveal molecular basis of termite eusociality.</title>
        <authorList>
            <person name="Harrison M.C."/>
            <person name="Jongepier E."/>
            <person name="Robertson H.M."/>
            <person name="Arning N."/>
            <person name="Bitard-Feildel T."/>
            <person name="Chao H."/>
            <person name="Childers C.P."/>
            <person name="Dinh H."/>
            <person name="Doddapaneni H."/>
            <person name="Dugan S."/>
            <person name="Gowin J."/>
            <person name="Greiner C."/>
            <person name="Han Y."/>
            <person name="Hu H."/>
            <person name="Hughes D.S.T."/>
            <person name="Huylmans A.-K."/>
            <person name="Kemena C."/>
            <person name="Kremer L.P.M."/>
            <person name="Lee S.L."/>
            <person name="Lopez-Ezquerra A."/>
            <person name="Mallet L."/>
            <person name="Monroy-Kuhn J.M."/>
            <person name="Moser A."/>
            <person name="Murali S.C."/>
            <person name="Muzny D.M."/>
            <person name="Otani S."/>
            <person name="Piulachs M.-D."/>
            <person name="Poelchau M."/>
            <person name="Qu J."/>
            <person name="Schaub F."/>
            <person name="Wada-Katsumata A."/>
            <person name="Worley K.C."/>
            <person name="Xie Q."/>
            <person name="Ylla G."/>
            <person name="Poulsen M."/>
            <person name="Gibbs R.A."/>
            <person name="Schal C."/>
            <person name="Richards S."/>
            <person name="Belles X."/>
            <person name="Korb J."/>
            <person name="Bornberg-Bauer E."/>
        </authorList>
    </citation>
    <scope>NUCLEOTIDE SEQUENCE [LARGE SCALE GENOMIC DNA]</scope>
    <source>
        <tissue evidence="1">Whole body</tissue>
    </source>
</reference>
<gene>
    <name evidence="1" type="ORF">B7P43_G16769</name>
</gene>
<protein>
    <submittedName>
        <fullName evidence="1">Uncharacterized protein</fullName>
    </submittedName>
</protein>